<keyword evidence="1" id="KW-0489">Methyltransferase</keyword>
<name>A0ABS7FMW2_9ACTN</name>
<proteinExistence type="predicted"/>
<dbReference type="SUPFAM" id="SSF53335">
    <property type="entry name" value="S-adenosyl-L-methionine-dependent methyltransferases"/>
    <property type="match status" value="1"/>
</dbReference>
<evidence type="ECO:0000313" key="2">
    <source>
        <dbReference type="Proteomes" id="UP000774570"/>
    </source>
</evidence>
<evidence type="ECO:0000313" key="1">
    <source>
        <dbReference type="EMBL" id="MBW8481716.1"/>
    </source>
</evidence>
<dbReference type="EMBL" id="JAIBOA010000002">
    <property type="protein sequence ID" value="MBW8481716.1"/>
    <property type="molecule type" value="Genomic_DNA"/>
</dbReference>
<gene>
    <name evidence="1" type="ORF">K1Y72_04990</name>
</gene>
<protein>
    <submittedName>
        <fullName evidence="1">SAM-dependent methyltransferase</fullName>
    </submittedName>
</protein>
<comment type="caution">
    <text evidence="1">The sequence shown here is derived from an EMBL/GenBank/DDBJ whole genome shotgun (WGS) entry which is preliminary data.</text>
</comment>
<sequence length="258" mass="27503">MTSGAAVRVRRCGGGPSGMLERGASAARICNYFLGGKDHYLADRVAGERMLEAAPTIARAARANRVFLEDAVRHLARTGIRQFLDVGCGLPAHDSVADVARRVALGCRVAYVDNDPVVTAHARALLATGQGTVAYGGDLRDPGRMLQHPELLRVIDPERPIGVLLLGVLPFLRDEEGPGGIVEELVDLLPDGSRVVVSHIERTPEVEEAAAVYAEAGITFRPRGRAELAGMLHGLQDVRGAVDDGLPLLGFAGRVRRL</sequence>
<dbReference type="PIRSF" id="PIRSF017393">
    <property type="entry name" value="MTase_SAV2177"/>
    <property type="match status" value="1"/>
</dbReference>
<keyword evidence="2" id="KW-1185">Reference proteome</keyword>
<keyword evidence="1" id="KW-0808">Transferase</keyword>
<dbReference type="Proteomes" id="UP000774570">
    <property type="component" value="Unassembled WGS sequence"/>
</dbReference>
<dbReference type="GO" id="GO:0032259">
    <property type="term" value="P:methylation"/>
    <property type="evidence" value="ECO:0007669"/>
    <property type="project" value="UniProtKB-KW"/>
</dbReference>
<organism evidence="1 2">
    <name type="scientific">Actinomadura parmotrematis</name>
    <dbReference type="NCBI Taxonomy" id="2864039"/>
    <lineage>
        <taxon>Bacteria</taxon>
        <taxon>Bacillati</taxon>
        <taxon>Actinomycetota</taxon>
        <taxon>Actinomycetes</taxon>
        <taxon>Streptosporangiales</taxon>
        <taxon>Thermomonosporaceae</taxon>
        <taxon>Actinomadura</taxon>
    </lineage>
</organism>
<dbReference type="Pfam" id="PF04672">
    <property type="entry name" value="Methyltransf_19"/>
    <property type="match status" value="1"/>
</dbReference>
<dbReference type="Gene3D" id="3.40.50.150">
    <property type="entry name" value="Vaccinia Virus protein VP39"/>
    <property type="match status" value="1"/>
</dbReference>
<dbReference type="InterPro" id="IPR006764">
    <property type="entry name" value="SAM_dep_MeTrfase_SAV2177_type"/>
</dbReference>
<dbReference type="RefSeq" id="WP_220163580.1">
    <property type="nucleotide sequence ID" value="NZ_JAIBOA010000002.1"/>
</dbReference>
<reference evidence="1 2" key="1">
    <citation type="submission" date="2021-07" db="EMBL/GenBank/DDBJ databases">
        <title>Actinomadura sp. PM05-2 isolated from lichen.</title>
        <authorList>
            <person name="Somphong A."/>
            <person name="Phongsopitanun W."/>
            <person name="Tanasupawat S."/>
            <person name="Peongsungnone V."/>
        </authorList>
    </citation>
    <scope>NUCLEOTIDE SEQUENCE [LARGE SCALE GENOMIC DNA]</scope>
    <source>
        <strain evidence="1 2">PM05-2</strain>
    </source>
</reference>
<accession>A0ABS7FMW2</accession>
<dbReference type="InterPro" id="IPR029063">
    <property type="entry name" value="SAM-dependent_MTases_sf"/>
</dbReference>
<dbReference type="GO" id="GO:0008168">
    <property type="term" value="F:methyltransferase activity"/>
    <property type="evidence" value="ECO:0007669"/>
    <property type="project" value="UniProtKB-KW"/>
</dbReference>